<organism evidence="1">
    <name type="scientific">Candidatus Kentrum sp. TUN</name>
    <dbReference type="NCBI Taxonomy" id="2126343"/>
    <lineage>
        <taxon>Bacteria</taxon>
        <taxon>Pseudomonadati</taxon>
        <taxon>Pseudomonadota</taxon>
        <taxon>Gammaproteobacteria</taxon>
        <taxon>Candidatus Kentrum</taxon>
    </lineage>
</organism>
<protein>
    <recommendedName>
        <fullName evidence="2">Glycosyl transferase family 2</fullName>
    </recommendedName>
</protein>
<gene>
    <name evidence="1" type="ORF">BECKTUN1418D_GA0071000_12245</name>
</gene>
<evidence type="ECO:0000313" key="1">
    <source>
        <dbReference type="EMBL" id="VFK63737.1"/>
    </source>
</evidence>
<reference evidence="1" key="1">
    <citation type="submission" date="2019-02" db="EMBL/GenBank/DDBJ databases">
        <authorList>
            <person name="Gruber-Vodicka R. H."/>
            <person name="Seah K. B. B."/>
        </authorList>
    </citation>
    <scope>NUCLEOTIDE SEQUENCE</scope>
    <source>
        <strain evidence="1">BECK_BY1</strain>
    </source>
</reference>
<sequence>MDIVAILAYFNFSHAKTRHAALRVALERLRQQVDIILVCHGLPLEGLPPADNMRVIDIPSAATVWQKERFYNTALSYLAREHARNYNYVIRADADILFSGSDWPARFRDSLQTCRLVQLFDRVEDVRIGQNGFEPTGLVRKSMIDSWESDIGPDEYFSTKGISLRAGCSPGFAWGARTSTIEAIGFPDFMILGGGDKLLLASGMGYADTFIQALPLNRSLSALGSRWGERVFRTIEGRVDRIENTIYHIVQGDYGDRRYAKRHHLIRDDRFIIGEYLEFNRHGAWEWYEPNNPYAHAIGGYFRERKD</sequence>
<accession>A0A451ACG2</accession>
<evidence type="ECO:0008006" key="2">
    <source>
        <dbReference type="Google" id="ProtNLM"/>
    </source>
</evidence>
<name>A0A451ACG2_9GAMM</name>
<dbReference type="EMBL" id="CAADFX010000224">
    <property type="protein sequence ID" value="VFK63737.1"/>
    <property type="molecule type" value="Genomic_DNA"/>
</dbReference>
<dbReference type="AlphaFoldDB" id="A0A451ACG2"/>
<proteinExistence type="predicted"/>